<dbReference type="OrthoDB" id="4460378at2"/>
<name>Q0RWI9_RHOJR</name>
<proteinExistence type="predicted"/>
<feature type="domain" description="SCP2" evidence="1">
    <location>
        <begin position="28"/>
        <end position="109"/>
    </location>
</feature>
<protein>
    <submittedName>
        <fullName evidence="2">Possible sterol transfer protein</fullName>
    </submittedName>
</protein>
<keyword evidence="2" id="KW-0614">Plasmid</keyword>
<evidence type="ECO:0000313" key="2">
    <source>
        <dbReference type="EMBL" id="ABH00347.1"/>
    </source>
</evidence>
<dbReference type="InterPro" id="IPR036527">
    <property type="entry name" value="SCP2_sterol-bd_dom_sf"/>
</dbReference>
<reference evidence="3" key="1">
    <citation type="journal article" date="2006" name="Proc. Natl. Acad. Sci. U.S.A.">
        <title>The complete genome of Rhodococcus sp. RHA1 provides insights into a catabolic powerhouse.</title>
        <authorList>
            <person name="McLeod M.P."/>
            <person name="Warren R.L."/>
            <person name="Hsiao W.W.L."/>
            <person name="Araki N."/>
            <person name="Myhre M."/>
            <person name="Fernandes C."/>
            <person name="Miyazawa D."/>
            <person name="Wong W."/>
            <person name="Lillquist A.L."/>
            <person name="Wang D."/>
            <person name="Dosanjh M."/>
            <person name="Hara H."/>
            <person name="Petrescu A."/>
            <person name="Morin R.D."/>
            <person name="Yang G."/>
            <person name="Stott J.M."/>
            <person name="Schein J.E."/>
            <person name="Shin H."/>
            <person name="Smailus D."/>
            <person name="Siddiqui A.S."/>
            <person name="Marra M.A."/>
            <person name="Jones S.J.M."/>
            <person name="Holt R."/>
            <person name="Brinkman F.S.L."/>
            <person name="Miyauchi K."/>
            <person name="Fukuda M."/>
            <person name="Davies J.E."/>
            <person name="Mohn W.W."/>
            <person name="Eltis L.D."/>
        </authorList>
    </citation>
    <scope>NUCLEOTIDE SEQUENCE [LARGE SCALE GENOMIC DNA]</scope>
    <source>
        <strain evidence="3">RHA1</strain>
    </source>
</reference>
<dbReference type="Proteomes" id="UP000008710">
    <property type="component" value="Plasmid pRHL2"/>
</dbReference>
<sequence length="131" mass="14826">MTKQLLSEEWIKEYGELWNTTPETTEGTSDLTVTIVYRVAEDTDNRRAQINLENGEVVYAGAVQEDKEPDFTLTAKLDVWRQFADGKLRAQRAIMMKKLKFDGPLMVALSHLSGLEAALGLFGRVTETEWS</sequence>
<gene>
    <name evidence="2" type="ordered locus">RHA1_ro10154</name>
</gene>
<organism evidence="2 3">
    <name type="scientific">Rhodococcus jostii (strain RHA1)</name>
    <dbReference type="NCBI Taxonomy" id="101510"/>
    <lineage>
        <taxon>Bacteria</taxon>
        <taxon>Bacillati</taxon>
        <taxon>Actinomycetota</taxon>
        <taxon>Actinomycetes</taxon>
        <taxon>Mycobacteriales</taxon>
        <taxon>Nocardiaceae</taxon>
        <taxon>Rhodococcus</taxon>
    </lineage>
</organism>
<dbReference type="EMBL" id="CP000433">
    <property type="protein sequence ID" value="ABH00347.1"/>
    <property type="molecule type" value="Genomic_DNA"/>
</dbReference>
<accession>Q0RWI9</accession>
<dbReference type="KEGG" id="rha:RHA1_ro10154"/>
<dbReference type="InterPro" id="IPR003033">
    <property type="entry name" value="SCP2_sterol-bd_dom"/>
</dbReference>
<evidence type="ECO:0000313" key="3">
    <source>
        <dbReference type="Proteomes" id="UP000008710"/>
    </source>
</evidence>
<dbReference type="HOGENOM" id="CLU_158647_0_0_11"/>
<dbReference type="RefSeq" id="WP_011600014.1">
    <property type="nucleotide sequence ID" value="NC_008270.1"/>
</dbReference>
<evidence type="ECO:0000259" key="1">
    <source>
        <dbReference type="Pfam" id="PF02036"/>
    </source>
</evidence>
<dbReference type="Gene3D" id="3.30.1050.10">
    <property type="entry name" value="SCP2 sterol-binding domain"/>
    <property type="match status" value="1"/>
</dbReference>
<dbReference type="Pfam" id="PF02036">
    <property type="entry name" value="SCP2"/>
    <property type="match status" value="1"/>
</dbReference>
<geneLocation type="plasmid" evidence="2 3">
    <name>pRHL2</name>
</geneLocation>
<dbReference type="SUPFAM" id="SSF55718">
    <property type="entry name" value="SCP-like"/>
    <property type="match status" value="1"/>
</dbReference>
<dbReference type="AlphaFoldDB" id="Q0RWI9"/>